<dbReference type="EC" id="3.5.1.25" evidence="2"/>
<evidence type="ECO:0000256" key="12">
    <source>
        <dbReference type="PIRSR" id="PIRSR038994-3"/>
    </source>
</evidence>
<organism evidence="14 15">
    <name type="scientific">Paramaledivibacter caminithermalis (strain DSM 15212 / CIP 107654 / DViRD3)</name>
    <name type="common">Clostridium caminithermale</name>
    <dbReference type="NCBI Taxonomy" id="1121301"/>
    <lineage>
        <taxon>Bacteria</taxon>
        <taxon>Bacillati</taxon>
        <taxon>Bacillota</taxon>
        <taxon>Clostridia</taxon>
        <taxon>Peptostreptococcales</taxon>
        <taxon>Caminicellaceae</taxon>
        <taxon>Paramaledivibacter</taxon>
    </lineage>
</organism>
<evidence type="ECO:0000259" key="13">
    <source>
        <dbReference type="Pfam" id="PF01979"/>
    </source>
</evidence>
<evidence type="ECO:0000313" key="15">
    <source>
        <dbReference type="Proteomes" id="UP000184465"/>
    </source>
</evidence>
<dbReference type="NCBIfam" id="TIGR00221">
    <property type="entry name" value="nagA"/>
    <property type="match status" value="1"/>
</dbReference>
<dbReference type="InterPro" id="IPR003764">
    <property type="entry name" value="GlcNAc_6-P_deAcase"/>
</dbReference>
<dbReference type="STRING" id="1121301.SAMN02745912_02190"/>
<keyword evidence="6 9" id="KW-0119">Carbohydrate metabolism</keyword>
<comment type="pathway">
    <text evidence="8">Amino-sugar metabolism; N-acetylneuraminate degradation; D-fructose 6-phosphate from N-acetylneuraminate: step 4/5.</text>
</comment>
<dbReference type="Pfam" id="PF01979">
    <property type="entry name" value="Amidohydro_1"/>
    <property type="match status" value="1"/>
</dbReference>
<dbReference type="SUPFAM" id="SSF51556">
    <property type="entry name" value="Metallo-dependent hydrolases"/>
    <property type="match status" value="1"/>
</dbReference>
<dbReference type="SUPFAM" id="SSF51338">
    <property type="entry name" value="Composite domain of metallo-dependent hydrolases"/>
    <property type="match status" value="1"/>
</dbReference>
<feature type="domain" description="Amidohydrolase-related" evidence="13">
    <location>
        <begin position="51"/>
        <end position="380"/>
    </location>
</feature>
<comment type="catalytic activity">
    <reaction evidence="7">
        <text>N-acetyl-D-glucosamine 6-phosphate + H2O = D-glucosamine 6-phosphate + acetate</text>
        <dbReference type="Rhea" id="RHEA:22936"/>
        <dbReference type="ChEBI" id="CHEBI:15377"/>
        <dbReference type="ChEBI" id="CHEBI:30089"/>
        <dbReference type="ChEBI" id="CHEBI:57513"/>
        <dbReference type="ChEBI" id="CHEBI:58725"/>
        <dbReference type="EC" id="3.5.1.25"/>
    </reaction>
</comment>
<dbReference type="GO" id="GO:0008448">
    <property type="term" value="F:N-acetylglucosamine-6-phosphate deacetylase activity"/>
    <property type="evidence" value="ECO:0007669"/>
    <property type="project" value="UniProtKB-EC"/>
</dbReference>
<dbReference type="Gene3D" id="3.20.20.140">
    <property type="entry name" value="Metal-dependent hydrolases"/>
    <property type="match status" value="1"/>
</dbReference>
<proteinExistence type="inferred from homology"/>
<sequence length="387" mass="42238">MPYLIKASEIYCENEVLMNGCLAINNNLIEDIGTHLDEEGTEIIDLTGYKIIPGLIDLHIHGANGYDTMDSNYEAVNEISKYLAKNGVTRFLPTTVTADWAKIINAVRNIREIMKRNVEGAAIIGSYIEGPFITEKKKGAHPAQFIRRLDVKDIDELLHEADGSIKVITIAPEKEDAPELIKTLTAKGIKVSLGHTNATFHETKLAIENGASIAVHVYNGMRGLHHREPGVLGAVLGIDDIYAELIADLIHVHPESIKILVKCKGTDKICLISDCMMAGGLSDGEYKLGELEVAVKDGIPRLSNGSLAGSTLKIINAVKNMIEKVGVSPLEAVHMASLVPAKILGIDDEYGSIKINKKADLTIIDNDFNVIMTIVNGKIVYRKKSQR</sequence>
<evidence type="ECO:0000256" key="7">
    <source>
        <dbReference type="ARBA" id="ARBA00047647"/>
    </source>
</evidence>
<name>A0A1M6PJA2_PARC5</name>
<evidence type="ECO:0000256" key="10">
    <source>
        <dbReference type="PIRSR" id="PIRSR038994-1"/>
    </source>
</evidence>
<dbReference type="GO" id="GO:0046872">
    <property type="term" value="F:metal ion binding"/>
    <property type="evidence" value="ECO:0007669"/>
    <property type="project" value="UniProtKB-KW"/>
</dbReference>
<evidence type="ECO:0000256" key="11">
    <source>
        <dbReference type="PIRSR" id="PIRSR038994-2"/>
    </source>
</evidence>
<evidence type="ECO:0000256" key="4">
    <source>
        <dbReference type="ARBA" id="ARBA00022723"/>
    </source>
</evidence>
<keyword evidence="5 9" id="KW-0378">Hydrolase</keyword>
<gene>
    <name evidence="14" type="ORF">SAMN02745912_02190</name>
</gene>
<dbReference type="RefSeq" id="WP_073149781.1">
    <property type="nucleotide sequence ID" value="NZ_FRAG01000024.1"/>
</dbReference>
<keyword evidence="15" id="KW-1185">Reference proteome</keyword>
<evidence type="ECO:0000256" key="1">
    <source>
        <dbReference type="ARBA" id="ARBA00010716"/>
    </source>
</evidence>
<dbReference type="FunFam" id="3.20.20.140:FF:000004">
    <property type="entry name" value="N-acetylglucosamine-6-phosphate deacetylase"/>
    <property type="match status" value="1"/>
</dbReference>
<dbReference type="PANTHER" id="PTHR11113:SF14">
    <property type="entry name" value="N-ACETYLGLUCOSAMINE-6-PHOSPHATE DEACETYLASE"/>
    <property type="match status" value="1"/>
</dbReference>
<accession>A0A1M6PJA2</accession>
<dbReference type="GO" id="GO:0006046">
    <property type="term" value="P:N-acetylglucosamine catabolic process"/>
    <property type="evidence" value="ECO:0007669"/>
    <property type="project" value="TreeGrafter"/>
</dbReference>
<feature type="binding site" evidence="11">
    <location>
        <begin position="307"/>
        <end position="309"/>
    </location>
    <ligand>
        <name>substrate</name>
    </ligand>
</feature>
<comment type="similarity">
    <text evidence="1 9">Belongs to the metallo-dependent hydrolases superfamily. NagA family.</text>
</comment>
<dbReference type="EMBL" id="FRAG01000024">
    <property type="protein sequence ID" value="SHK08016.1"/>
    <property type="molecule type" value="Genomic_DNA"/>
</dbReference>
<evidence type="ECO:0000256" key="5">
    <source>
        <dbReference type="ARBA" id="ARBA00022801"/>
    </source>
</evidence>
<dbReference type="PIRSF" id="PIRSF038994">
    <property type="entry name" value="NagA"/>
    <property type="match status" value="1"/>
</dbReference>
<evidence type="ECO:0000256" key="2">
    <source>
        <dbReference type="ARBA" id="ARBA00011899"/>
    </source>
</evidence>
<feature type="active site" description="Proton donor/acceptor" evidence="10">
    <location>
        <position position="274"/>
    </location>
</feature>
<evidence type="ECO:0000256" key="3">
    <source>
        <dbReference type="ARBA" id="ARBA00018029"/>
    </source>
</evidence>
<reference evidence="14 15" key="1">
    <citation type="submission" date="2016-11" db="EMBL/GenBank/DDBJ databases">
        <authorList>
            <person name="Jaros S."/>
            <person name="Januszkiewicz K."/>
            <person name="Wedrychowicz H."/>
        </authorList>
    </citation>
    <scope>NUCLEOTIDE SEQUENCE [LARGE SCALE GENOMIC DNA]</scope>
    <source>
        <strain evidence="14 15">DSM 15212</strain>
    </source>
</reference>
<comment type="cofactor">
    <cofactor evidence="12">
        <name>a divalent metal cation</name>
        <dbReference type="ChEBI" id="CHEBI:60240"/>
    </cofactor>
    <text evidence="12">Binds 1 divalent metal cation per subunit.</text>
</comment>
<dbReference type="InterPro" id="IPR011059">
    <property type="entry name" value="Metal-dep_hydrolase_composite"/>
</dbReference>
<dbReference type="PANTHER" id="PTHR11113">
    <property type="entry name" value="N-ACETYLGLUCOSAMINE-6-PHOSPHATE DEACETYLASE"/>
    <property type="match status" value="1"/>
</dbReference>
<feature type="binding site" evidence="12">
    <location>
        <position position="129"/>
    </location>
    <ligand>
        <name>Zn(2+)</name>
        <dbReference type="ChEBI" id="CHEBI:29105"/>
    </ligand>
</feature>
<keyword evidence="4 12" id="KW-0479">Metal-binding</keyword>
<feature type="binding site" evidence="11">
    <location>
        <position position="251"/>
    </location>
    <ligand>
        <name>substrate</name>
    </ligand>
</feature>
<feature type="binding site" evidence="11">
    <location>
        <position position="140"/>
    </location>
    <ligand>
        <name>substrate</name>
    </ligand>
</feature>
<dbReference type="InterPro" id="IPR032466">
    <property type="entry name" value="Metal_Hydrolase"/>
</dbReference>
<dbReference type="AlphaFoldDB" id="A0A1M6PJA2"/>
<evidence type="ECO:0000256" key="6">
    <source>
        <dbReference type="ARBA" id="ARBA00023277"/>
    </source>
</evidence>
<evidence type="ECO:0000256" key="9">
    <source>
        <dbReference type="PIRNR" id="PIRNR038994"/>
    </source>
</evidence>
<feature type="binding site" evidence="12">
    <location>
        <position position="216"/>
    </location>
    <ligand>
        <name>Zn(2+)</name>
        <dbReference type="ChEBI" id="CHEBI:29105"/>
    </ligand>
</feature>
<dbReference type="Proteomes" id="UP000184465">
    <property type="component" value="Unassembled WGS sequence"/>
</dbReference>
<dbReference type="OrthoDB" id="9776488at2"/>
<feature type="binding site" evidence="11">
    <location>
        <begin position="219"/>
        <end position="220"/>
    </location>
    <ligand>
        <name>substrate</name>
    </ligand>
</feature>
<dbReference type="InterPro" id="IPR006680">
    <property type="entry name" value="Amidohydro-rel"/>
</dbReference>
<evidence type="ECO:0000313" key="14">
    <source>
        <dbReference type="EMBL" id="SHK08016.1"/>
    </source>
</evidence>
<evidence type="ECO:0000256" key="8">
    <source>
        <dbReference type="ARBA" id="ARBA00060590"/>
    </source>
</evidence>
<dbReference type="CDD" id="cd00854">
    <property type="entry name" value="NagA"/>
    <property type="match status" value="1"/>
</dbReference>
<feature type="binding site" evidence="12">
    <location>
        <position position="195"/>
    </location>
    <ligand>
        <name>Zn(2+)</name>
        <dbReference type="ChEBI" id="CHEBI:29105"/>
    </ligand>
</feature>
<protein>
    <recommendedName>
        <fullName evidence="3">N-acetylglucosamine-6-phosphate deacetylase</fullName>
        <ecNumber evidence="2">3.5.1.25</ecNumber>
    </recommendedName>
</protein>
<feature type="binding site" evidence="11">
    <location>
        <position position="227"/>
    </location>
    <ligand>
        <name>substrate</name>
    </ligand>
</feature>
<dbReference type="Gene3D" id="2.30.40.10">
    <property type="entry name" value="Urease, subunit C, domain 1"/>
    <property type="match status" value="1"/>
</dbReference>